<dbReference type="Proteomes" id="UP000694680">
    <property type="component" value="Chromosome 16"/>
</dbReference>
<keyword evidence="2" id="KW-0732">Signal</keyword>
<dbReference type="Gene3D" id="2.60.40.10">
    <property type="entry name" value="Immunoglobulins"/>
    <property type="match status" value="1"/>
</dbReference>
<keyword evidence="5" id="KW-1185">Reference proteome</keyword>
<feature type="domain" description="Ig-like" evidence="3">
    <location>
        <begin position="65"/>
        <end position="149"/>
    </location>
</feature>
<dbReference type="InterPro" id="IPR013783">
    <property type="entry name" value="Ig-like_fold"/>
</dbReference>
<dbReference type="Ensembl" id="ENSGWIT00000014148.1">
    <property type="protein sequence ID" value="ENSGWIP00000012709.1"/>
    <property type="gene ID" value="ENSGWIG00000007350.1"/>
</dbReference>
<feature type="transmembrane region" description="Helical" evidence="1">
    <location>
        <begin position="193"/>
        <end position="213"/>
    </location>
</feature>
<evidence type="ECO:0000313" key="5">
    <source>
        <dbReference type="Proteomes" id="UP000694680"/>
    </source>
</evidence>
<keyword evidence="1" id="KW-0812">Transmembrane</keyword>
<dbReference type="InterPro" id="IPR034549">
    <property type="entry name" value="SPACA6"/>
</dbReference>
<dbReference type="InterPro" id="IPR036179">
    <property type="entry name" value="Ig-like_dom_sf"/>
</dbReference>
<evidence type="ECO:0000256" key="2">
    <source>
        <dbReference type="SAM" id="SignalP"/>
    </source>
</evidence>
<keyword evidence="1" id="KW-1133">Transmembrane helix</keyword>
<proteinExistence type="predicted"/>
<dbReference type="InterPro" id="IPR007110">
    <property type="entry name" value="Ig-like_dom"/>
</dbReference>
<dbReference type="PANTHER" id="PTHR37366">
    <property type="entry name" value="SPERM ACROSOME MEMBRANE-ASSOCIATED PROTEIN 6"/>
    <property type="match status" value="1"/>
</dbReference>
<protein>
    <recommendedName>
        <fullName evidence="3">Ig-like domain-containing protein</fullName>
    </recommendedName>
</protein>
<dbReference type="SUPFAM" id="SSF48726">
    <property type="entry name" value="Immunoglobulin"/>
    <property type="match status" value="1"/>
</dbReference>
<sequence length="214" mass="24159">MVFVFLLLRLSDHVYEQRLQTAADNFIAAASKLPRVSGCLPPCGFQSSGAEYNCITCQYDSCEFPLDCPVETINVTEGSRSQIRCNETFNISEDVEVIWRFAEEIKTQQVDQFKEVTVGDDRLYSIPSTRLHHQGTYQCELYSAERSIVRLYFYLSVTPRVKVGRSQLQELFDRSLLPRGRFVPEPASAPSSALTLLLLICLTASLLLFLLSLG</sequence>
<evidence type="ECO:0000256" key="1">
    <source>
        <dbReference type="SAM" id="Phobius"/>
    </source>
</evidence>
<reference evidence="4" key="1">
    <citation type="submission" date="2020-06" db="EMBL/GenBank/DDBJ databases">
        <authorList>
            <consortium name="Wellcome Sanger Institute Data Sharing"/>
        </authorList>
    </citation>
    <scope>NUCLEOTIDE SEQUENCE [LARGE SCALE GENOMIC DNA]</scope>
</reference>
<dbReference type="PROSITE" id="PS50835">
    <property type="entry name" value="IG_LIKE"/>
    <property type="match status" value="1"/>
</dbReference>
<organism evidence="4 5">
    <name type="scientific">Gouania willdenowi</name>
    <name type="common">Blunt-snouted clingfish</name>
    <name type="synonym">Lepadogaster willdenowi</name>
    <dbReference type="NCBI Taxonomy" id="441366"/>
    <lineage>
        <taxon>Eukaryota</taxon>
        <taxon>Metazoa</taxon>
        <taxon>Chordata</taxon>
        <taxon>Craniata</taxon>
        <taxon>Vertebrata</taxon>
        <taxon>Euteleostomi</taxon>
        <taxon>Actinopterygii</taxon>
        <taxon>Neopterygii</taxon>
        <taxon>Teleostei</taxon>
        <taxon>Neoteleostei</taxon>
        <taxon>Acanthomorphata</taxon>
        <taxon>Ovalentaria</taxon>
        <taxon>Blenniimorphae</taxon>
        <taxon>Blenniiformes</taxon>
        <taxon>Gobiesocoidei</taxon>
        <taxon>Gobiesocidae</taxon>
        <taxon>Gobiesocinae</taxon>
        <taxon>Gouania</taxon>
    </lineage>
</organism>
<accession>A0A8C5DY44</accession>
<reference evidence="4" key="3">
    <citation type="submission" date="2025-09" db="UniProtKB">
        <authorList>
            <consortium name="Ensembl"/>
        </authorList>
    </citation>
    <scope>IDENTIFICATION</scope>
</reference>
<dbReference type="AlphaFoldDB" id="A0A8C5DY44"/>
<dbReference type="PANTHER" id="PTHR37366:SF1">
    <property type="entry name" value="SPERM ACROSOME MEMBRANE-ASSOCIATED PROTEIN 6"/>
    <property type="match status" value="1"/>
</dbReference>
<feature type="chain" id="PRO_5034155021" description="Ig-like domain-containing protein" evidence="2">
    <location>
        <begin position="17"/>
        <end position="214"/>
    </location>
</feature>
<feature type="signal peptide" evidence="2">
    <location>
        <begin position="1"/>
        <end position="16"/>
    </location>
</feature>
<keyword evidence="1" id="KW-0472">Membrane</keyword>
<evidence type="ECO:0000313" key="4">
    <source>
        <dbReference type="Ensembl" id="ENSGWIP00000012709.1"/>
    </source>
</evidence>
<name>A0A8C5DY44_GOUWI</name>
<evidence type="ECO:0000259" key="3">
    <source>
        <dbReference type="PROSITE" id="PS50835"/>
    </source>
</evidence>
<reference evidence="4" key="2">
    <citation type="submission" date="2025-08" db="UniProtKB">
        <authorList>
            <consortium name="Ensembl"/>
        </authorList>
    </citation>
    <scope>IDENTIFICATION</scope>
</reference>
<dbReference type="GO" id="GO:0007342">
    <property type="term" value="P:fusion of sperm to egg plasma membrane involved in single fertilization"/>
    <property type="evidence" value="ECO:0007669"/>
    <property type="project" value="InterPro"/>
</dbReference>
<gene>
    <name evidence="4" type="primary">spaca6</name>
</gene>